<accession>A0AA37SX43</accession>
<name>A0AA37SX43_9ALTE</name>
<protein>
    <submittedName>
        <fullName evidence="1">Uncharacterized protein</fullName>
    </submittedName>
</protein>
<dbReference type="EMBL" id="BSOT01000006">
    <property type="protein sequence ID" value="GLR71413.1"/>
    <property type="molecule type" value="Genomic_DNA"/>
</dbReference>
<reference evidence="1" key="2">
    <citation type="submission" date="2023-01" db="EMBL/GenBank/DDBJ databases">
        <title>Draft genome sequence of Agaribacter marinus strain NBRC 110023.</title>
        <authorList>
            <person name="Sun Q."/>
            <person name="Mori K."/>
        </authorList>
    </citation>
    <scope>NUCLEOTIDE SEQUENCE</scope>
    <source>
        <strain evidence="1">NBRC 110023</strain>
    </source>
</reference>
<dbReference type="AlphaFoldDB" id="A0AA37SX43"/>
<reference evidence="1" key="1">
    <citation type="journal article" date="2014" name="Int. J. Syst. Evol. Microbiol.">
        <title>Complete genome sequence of Corynebacterium casei LMG S-19264T (=DSM 44701T), isolated from a smear-ripened cheese.</title>
        <authorList>
            <consortium name="US DOE Joint Genome Institute (JGI-PGF)"/>
            <person name="Walter F."/>
            <person name="Albersmeier A."/>
            <person name="Kalinowski J."/>
            <person name="Ruckert C."/>
        </authorList>
    </citation>
    <scope>NUCLEOTIDE SEQUENCE</scope>
    <source>
        <strain evidence="1">NBRC 110023</strain>
    </source>
</reference>
<evidence type="ECO:0000313" key="2">
    <source>
        <dbReference type="Proteomes" id="UP001156601"/>
    </source>
</evidence>
<organism evidence="1 2">
    <name type="scientific">Agaribacter marinus</name>
    <dbReference type="NCBI Taxonomy" id="1431249"/>
    <lineage>
        <taxon>Bacteria</taxon>
        <taxon>Pseudomonadati</taxon>
        <taxon>Pseudomonadota</taxon>
        <taxon>Gammaproteobacteria</taxon>
        <taxon>Alteromonadales</taxon>
        <taxon>Alteromonadaceae</taxon>
        <taxon>Agaribacter</taxon>
    </lineage>
</organism>
<proteinExistence type="predicted"/>
<sequence>MIDNLQTNHLSSAFQSGIDGYQRGGTLVRDASANLAQSNKHAVDINRAVIDITAGSIQAEASASVIKRADGMIGTIIDTFA</sequence>
<gene>
    <name evidence="1" type="ORF">GCM10007852_23210</name>
</gene>
<evidence type="ECO:0000313" key="1">
    <source>
        <dbReference type="EMBL" id="GLR71413.1"/>
    </source>
</evidence>
<dbReference type="RefSeq" id="WP_284217774.1">
    <property type="nucleotide sequence ID" value="NZ_BSOT01000006.1"/>
</dbReference>
<comment type="caution">
    <text evidence="1">The sequence shown here is derived from an EMBL/GenBank/DDBJ whole genome shotgun (WGS) entry which is preliminary data.</text>
</comment>
<keyword evidence="2" id="KW-1185">Reference proteome</keyword>
<dbReference type="Proteomes" id="UP001156601">
    <property type="component" value="Unassembled WGS sequence"/>
</dbReference>